<evidence type="ECO:0000313" key="2">
    <source>
        <dbReference type="EMBL" id="MDQ2585168.1"/>
    </source>
</evidence>
<evidence type="ECO:0008006" key="4">
    <source>
        <dbReference type="Google" id="ProtNLM"/>
    </source>
</evidence>
<evidence type="ECO:0000256" key="1">
    <source>
        <dbReference type="SAM" id="Phobius"/>
    </source>
</evidence>
<keyword evidence="1" id="KW-0472">Membrane</keyword>
<sequence length="161" mass="17182">MLTWPWIAFGLAFATAVVPFGSIELFVIGLVAQRPDIPFAAVGAVIAVGQVLGKLVHYYAALGVLRLPPLLRRAPRPGRAPGRVATWLKAATERARESPRWMAGIFCVSSVVGLPPFGATVLLAGVTRMRVELFLAVGLAGRFTRYCCLAAAPGVFGDVFF</sequence>
<feature type="transmembrane region" description="Helical" evidence="1">
    <location>
        <begin position="39"/>
        <end position="60"/>
    </location>
</feature>
<name>A0ABU0X0A4_9PSEU</name>
<reference evidence="2 3" key="1">
    <citation type="submission" date="2017-06" db="EMBL/GenBank/DDBJ databases">
        <title>Cultured bacterium strain Saccharothrix yanglingensis Hhs.015.</title>
        <authorList>
            <person name="Xia Y."/>
        </authorList>
    </citation>
    <scope>NUCLEOTIDE SEQUENCE [LARGE SCALE GENOMIC DNA]</scope>
    <source>
        <strain evidence="2 3">Hhs.015</strain>
    </source>
</reference>
<feature type="transmembrane region" description="Helical" evidence="1">
    <location>
        <begin position="6"/>
        <end position="32"/>
    </location>
</feature>
<feature type="transmembrane region" description="Helical" evidence="1">
    <location>
        <begin position="133"/>
        <end position="156"/>
    </location>
</feature>
<evidence type="ECO:0000313" key="3">
    <source>
        <dbReference type="Proteomes" id="UP001225605"/>
    </source>
</evidence>
<comment type="caution">
    <text evidence="2">The sequence shown here is derived from an EMBL/GenBank/DDBJ whole genome shotgun (WGS) entry which is preliminary data.</text>
</comment>
<dbReference type="RefSeq" id="WP_306746337.1">
    <property type="nucleotide sequence ID" value="NZ_NSDM01000005.1"/>
</dbReference>
<protein>
    <recommendedName>
        <fullName evidence="4">Membrane protein YqaA with SNARE-associated domain</fullName>
    </recommendedName>
</protein>
<dbReference type="EMBL" id="NSDM01000005">
    <property type="protein sequence ID" value="MDQ2585168.1"/>
    <property type="molecule type" value="Genomic_DNA"/>
</dbReference>
<keyword evidence="3" id="KW-1185">Reference proteome</keyword>
<proteinExistence type="predicted"/>
<accession>A0ABU0X0A4</accession>
<dbReference type="Proteomes" id="UP001225605">
    <property type="component" value="Unassembled WGS sequence"/>
</dbReference>
<organism evidence="2 3">
    <name type="scientific">Saccharothrix yanglingensis</name>
    <dbReference type="NCBI Taxonomy" id="659496"/>
    <lineage>
        <taxon>Bacteria</taxon>
        <taxon>Bacillati</taxon>
        <taxon>Actinomycetota</taxon>
        <taxon>Actinomycetes</taxon>
        <taxon>Pseudonocardiales</taxon>
        <taxon>Pseudonocardiaceae</taxon>
        <taxon>Saccharothrix</taxon>
    </lineage>
</organism>
<gene>
    <name evidence="2" type="ORF">CKY47_14495</name>
</gene>
<feature type="transmembrane region" description="Helical" evidence="1">
    <location>
        <begin position="101"/>
        <end position="126"/>
    </location>
</feature>
<keyword evidence="1" id="KW-0812">Transmembrane</keyword>
<keyword evidence="1" id="KW-1133">Transmembrane helix</keyword>